<gene>
    <name evidence="2" type="ORF">Sp14A_22360</name>
</gene>
<evidence type="ECO:0000313" key="2">
    <source>
        <dbReference type="EMBL" id="AXJ14118.1"/>
    </source>
</evidence>
<feature type="coiled-coil region" evidence="1">
    <location>
        <begin position="1"/>
        <end position="31"/>
    </location>
</feature>
<sequence length="115" mass="14047">MEKLDDLQRALREKQLELEQLEDDYYNHSNSISEQFCELDSRRSELEALLQETYEATNYSLRQDDVINEESFHLMNQIIESFQIELDTEYDNERRNLLDLEEERKQTYVKERYAI</sequence>
<evidence type="ECO:0000313" key="3">
    <source>
        <dbReference type="Proteomes" id="UP000255411"/>
    </source>
</evidence>
<feature type="coiled-coil region" evidence="1">
    <location>
        <begin position="83"/>
        <end position="110"/>
    </location>
</feature>
<protein>
    <recommendedName>
        <fullName evidence="4">Cingulin</fullName>
    </recommendedName>
</protein>
<accession>A0A345VN16</accession>
<dbReference type="Proteomes" id="UP000255411">
    <property type="component" value="Chromosome"/>
</dbReference>
<name>A0A345VN16_9STRE</name>
<reference evidence="2 3" key="1">
    <citation type="submission" date="2017-07" db="EMBL/GenBank/DDBJ databases">
        <title>Streptococcus pluranimalium as cause of bovine abortion.</title>
        <authorList>
            <person name="Rodriguez Campos S."/>
            <person name="Gobeli Brawand S."/>
            <person name="Brodard I."/>
            <person name="Rychener L."/>
            <person name="Perreten V."/>
        </authorList>
    </citation>
    <scope>NUCLEOTIDE SEQUENCE [LARGE SCALE GENOMIC DNA]</scope>
    <source>
        <strain evidence="2 3">14A0014</strain>
    </source>
</reference>
<organism evidence="2 3">
    <name type="scientific">Streptococcus pluranimalium</name>
    <dbReference type="NCBI Taxonomy" id="82348"/>
    <lineage>
        <taxon>Bacteria</taxon>
        <taxon>Bacillati</taxon>
        <taxon>Bacillota</taxon>
        <taxon>Bacilli</taxon>
        <taxon>Lactobacillales</taxon>
        <taxon>Streptococcaceae</taxon>
        <taxon>Streptococcus</taxon>
    </lineage>
</organism>
<dbReference type="AlphaFoldDB" id="A0A345VN16"/>
<evidence type="ECO:0008006" key="4">
    <source>
        <dbReference type="Google" id="ProtNLM"/>
    </source>
</evidence>
<evidence type="ECO:0000256" key="1">
    <source>
        <dbReference type="SAM" id="Coils"/>
    </source>
</evidence>
<dbReference type="EMBL" id="CP022601">
    <property type="protein sequence ID" value="AXJ14118.1"/>
    <property type="molecule type" value="Genomic_DNA"/>
</dbReference>
<dbReference type="RefSeq" id="WP_115131035.1">
    <property type="nucleotide sequence ID" value="NZ_CP022601.1"/>
</dbReference>
<keyword evidence="1" id="KW-0175">Coiled coil</keyword>
<proteinExistence type="predicted"/>